<feature type="compositionally biased region" description="Basic and acidic residues" evidence="1">
    <location>
        <begin position="908"/>
        <end position="917"/>
    </location>
</feature>
<dbReference type="Gene3D" id="3.40.50.1240">
    <property type="entry name" value="Phosphoglycerate mutase-like"/>
    <property type="match status" value="1"/>
</dbReference>
<dbReference type="AlphaFoldDB" id="A0A7R8W131"/>
<dbReference type="GO" id="GO:0016791">
    <property type="term" value="F:phosphatase activity"/>
    <property type="evidence" value="ECO:0007669"/>
    <property type="project" value="UniProtKB-ARBA"/>
</dbReference>
<feature type="region of interest" description="Disordered" evidence="1">
    <location>
        <begin position="1"/>
        <end position="60"/>
    </location>
</feature>
<dbReference type="SUPFAM" id="SSF53254">
    <property type="entry name" value="Phosphoglycerate mutase-like"/>
    <property type="match status" value="1"/>
</dbReference>
<feature type="compositionally biased region" description="Polar residues" evidence="1">
    <location>
        <begin position="1024"/>
        <end position="1034"/>
    </location>
</feature>
<feature type="compositionally biased region" description="Basic and acidic residues" evidence="1">
    <location>
        <begin position="658"/>
        <end position="673"/>
    </location>
</feature>
<feature type="compositionally biased region" description="Basic and acidic residues" evidence="1">
    <location>
        <begin position="459"/>
        <end position="473"/>
    </location>
</feature>
<feature type="compositionally biased region" description="Acidic residues" evidence="1">
    <location>
        <begin position="825"/>
        <end position="845"/>
    </location>
</feature>
<evidence type="ECO:0000256" key="1">
    <source>
        <dbReference type="SAM" id="MobiDB-lite"/>
    </source>
</evidence>
<dbReference type="InterPro" id="IPR029033">
    <property type="entry name" value="His_PPase_superfam"/>
</dbReference>
<proteinExistence type="predicted"/>
<accession>A0A7R8W131</accession>
<dbReference type="OrthoDB" id="6364635at2759"/>
<feature type="compositionally biased region" description="Polar residues" evidence="1">
    <location>
        <begin position="769"/>
        <end position="784"/>
    </location>
</feature>
<sequence length="1034" mass="117117">MIKPSLKTQTLDEARSKNLSPTPSKPHKYVKFAQPLSQPQPKQSLPNEPARRLPPEDPGARKIIVVRHGERVDAVFGNWLPATFPAGNFETYRRRDQNMPHTILQRSDGIAGYRMDTPLTVLGELQSRSIGESINKGQYNIQHCFSSPSFRCIQTARQILQGIRQGHEIKIRIEPGLFEWMAWHQDGVAWLTPTELHSMGFNIDVGYQPFESVQEVTKHDMETVDQFYKRNHETVMKILDFTDRFGGGNVLLVAHAASTETFTRQLVGFNPRTIDGLIRIVHQSPYCSFAVAQQRNLPFRGWYLAEPHINPFTNLPNSRFDWSILNTLKDVQAVRHQSIMGKRAGNEISLLELSERSNRKSIVLCVENDKAQSFSRKNETPVDSTSLDTSYTNSTTATAGVDNIMQEKCISCYKVALSSASSLSESQEEVSTTADFTRTEDTSTVENENATSSEKRRRNLSEGAKRSMRTRSLEKRLTSMRLEISDEGRRFLIDDEARPVTKTRSEIEVTEQHSGNCVSMPTAGQDLDNIPVEPLLLKIVSSRTLAKQKLQATLNKSRSSEGAEINNNKSNTTAQEIHEIWRKDKSSKKSSDVRRSRIYKESEVVVNQVLENARSHQKSIDFHVSTPETTDERSGNEALIMHINEFIRQQKIRGKQFHRAEDKSARKTGRGDLDAQSVGTFKSSENRRRQQKFVEVELGDRLIAVEVRRTKNSGVENLESVSSKLKLLSAKEKKMESSSRSEELNKIKSLDSEELSTSTSHDLKEKSRIQSFMSQEETTFSVSTDDADEVKTDVSAPIRQESRESHVSVALSQRSKEVERTLSSEDTEEALSSEDEEDEEDEENEQPLAESSAPEDPAIENRPRSSRMNHSELGSPLFNMLKKFFTYQKAWIETLEQSALSSSHHLFRHEPGEDKKTQTSWHKNRSTPTTLPPQALVIPAPPEPGNEEVRIDTLLDVHAIETLKQICQAAMECQSIEVADVYRYGDEERRSEIPPPASTKIRTEFFIRTEPPTSKTQTCRKKSNGNYGTTTESK</sequence>
<dbReference type="Pfam" id="PF00300">
    <property type="entry name" value="His_Phos_1"/>
    <property type="match status" value="1"/>
</dbReference>
<feature type="region of interest" description="Disordered" evidence="1">
    <location>
        <begin position="907"/>
        <end position="936"/>
    </location>
</feature>
<organism evidence="2">
    <name type="scientific">Cyprideis torosa</name>
    <dbReference type="NCBI Taxonomy" id="163714"/>
    <lineage>
        <taxon>Eukaryota</taxon>
        <taxon>Metazoa</taxon>
        <taxon>Ecdysozoa</taxon>
        <taxon>Arthropoda</taxon>
        <taxon>Crustacea</taxon>
        <taxon>Oligostraca</taxon>
        <taxon>Ostracoda</taxon>
        <taxon>Podocopa</taxon>
        <taxon>Podocopida</taxon>
        <taxon>Cytherocopina</taxon>
        <taxon>Cytheroidea</taxon>
        <taxon>Cytherideidae</taxon>
        <taxon>Cyprideis</taxon>
    </lineage>
</organism>
<evidence type="ECO:0000313" key="2">
    <source>
        <dbReference type="EMBL" id="CAD7222308.1"/>
    </source>
</evidence>
<feature type="compositionally biased region" description="Polar residues" evidence="1">
    <location>
        <begin position="918"/>
        <end position="929"/>
    </location>
</feature>
<dbReference type="SMART" id="SM00855">
    <property type="entry name" value="PGAM"/>
    <property type="match status" value="1"/>
</dbReference>
<feature type="region of interest" description="Disordered" evidence="1">
    <location>
        <begin position="374"/>
        <end position="395"/>
    </location>
</feature>
<feature type="compositionally biased region" description="Basic and acidic residues" evidence="1">
    <location>
        <begin position="49"/>
        <end position="60"/>
    </location>
</feature>
<dbReference type="InterPro" id="IPR013078">
    <property type="entry name" value="His_Pase_superF_clade-1"/>
</dbReference>
<feature type="region of interest" description="Disordered" evidence="1">
    <location>
        <begin position="503"/>
        <end position="522"/>
    </location>
</feature>
<gene>
    <name evidence="2" type="ORF">CTOB1V02_LOCUS320</name>
</gene>
<name>A0A7R8W131_9CRUS</name>
<feature type="compositionally biased region" description="Basic and acidic residues" evidence="1">
    <location>
        <begin position="814"/>
        <end position="823"/>
    </location>
</feature>
<reference evidence="2" key="1">
    <citation type="submission" date="2020-11" db="EMBL/GenBank/DDBJ databases">
        <authorList>
            <person name="Tran Van P."/>
        </authorList>
    </citation>
    <scope>NUCLEOTIDE SEQUENCE</scope>
</reference>
<protein>
    <submittedName>
        <fullName evidence="2">Uncharacterized protein</fullName>
    </submittedName>
</protein>
<feature type="region of interest" description="Disordered" evidence="1">
    <location>
        <begin position="1008"/>
        <end position="1034"/>
    </location>
</feature>
<feature type="region of interest" description="Disordered" evidence="1">
    <location>
        <begin position="654"/>
        <end position="686"/>
    </location>
</feature>
<dbReference type="PANTHER" id="PTHR16469:SF27">
    <property type="entry name" value="UBIQUITIN-ASSOCIATED AND SH3 DOMAIN-CONTAINING BA-RELATED"/>
    <property type="match status" value="1"/>
</dbReference>
<dbReference type="PANTHER" id="PTHR16469">
    <property type="entry name" value="UBIQUITIN-ASSOCIATED AND SH3 DOMAIN-CONTAINING BA-RELATED"/>
    <property type="match status" value="1"/>
</dbReference>
<feature type="compositionally biased region" description="Basic and acidic residues" evidence="1">
    <location>
        <begin position="735"/>
        <end position="751"/>
    </location>
</feature>
<dbReference type="EMBL" id="OB660044">
    <property type="protein sequence ID" value="CAD7222308.1"/>
    <property type="molecule type" value="Genomic_DNA"/>
</dbReference>
<feature type="region of interest" description="Disordered" evidence="1">
    <location>
        <begin position="735"/>
        <end position="871"/>
    </location>
</feature>
<dbReference type="CDD" id="cd07067">
    <property type="entry name" value="HP_PGM_like"/>
    <property type="match status" value="1"/>
</dbReference>
<feature type="compositionally biased region" description="Low complexity" evidence="1">
    <location>
        <begin position="34"/>
        <end position="46"/>
    </location>
</feature>
<feature type="region of interest" description="Disordered" evidence="1">
    <location>
        <begin position="423"/>
        <end position="473"/>
    </location>
</feature>
<dbReference type="InterPro" id="IPR051710">
    <property type="entry name" value="Phosphatase_SH3-domain"/>
</dbReference>
<feature type="compositionally biased region" description="Polar residues" evidence="1">
    <location>
        <begin position="432"/>
        <end position="452"/>
    </location>
</feature>